<protein>
    <submittedName>
        <fullName evidence="2">Uncharacterized protein</fullName>
    </submittedName>
</protein>
<keyword evidence="3" id="KW-1185">Reference proteome</keyword>
<evidence type="ECO:0000313" key="2">
    <source>
        <dbReference type="EMBL" id="BEI92395.1"/>
    </source>
</evidence>
<dbReference type="KEGG" id="ccac:CcaHIS019_0500230"/>
<gene>
    <name evidence="2" type="ORF">CcaverHIS019_0500230</name>
</gene>
<feature type="compositionally biased region" description="Basic and acidic residues" evidence="1">
    <location>
        <begin position="198"/>
        <end position="208"/>
    </location>
</feature>
<accession>A0AA48L5N8</accession>
<dbReference type="Proteomes" id="UP001233271">
    <property type="component" value="Chromosome 5"/>
</dbReference>
<evidence type="ECO:0000313" key="3">
    <source>
        <dbReference type="Proteomes" id="UP001233271"/>
    </source>
</evidence>
<proteinExistence type="predicted"/>
<name>A0AA48L5N8_9TREE</name>
<sequence length="366" mass="41058">MSSICLDSQVYPHLWDRVRSYAPPELLLRLRLVDRESSAKATRALFDHVVITRATGLDMRSARGCRLPVPRLDESHKNAYLPKLPPGPWEHTRVLDFEACVRGLDDQPLPDLKYVRRRVWSEDALPAPIFVDILRLPANPGEDAYMDNVSESTKRHVVVVLYDPEAEGIESDNIMNVDMLQESVHGVFVFRACKPEKDGRAGTEHEAEPVGGKLGNDGDDTDDDLEGEASGIGADTASDASDLNDTPDADNAHRTFLNNFLWCAAQRIHNEYTFVGLESVPTHILAKEFKRDLAEVTAREAEPEWAAYLADAVLEGIRAIPRDPGWEEEEVDERDVAQVVKVLTMDAFREQVGNEAWMLETFVDLE</sequence>
<dbReference type="AlphaFoldDB" id="A0AA48L5N8"/>
<dbReference type="GeneID" id="85496265"/>
<feature type="compositionally biased region" description="Acidic residues" evidence="1">
    <location>
        <begin position="217"/>
        <end position="227"/>
    </location>
</feature>
<dbReference type="EMBL" id="AP028216">
    <property type="protein sequence ID" value="BEI92395.1"/>
    <property type="molecule type" value="Genomic_DNA"/>
</dbReference>
<evidence type="ECO:0000256" key="1">
    <source>
        <dbReference type="SAM" id="MobiDB-lite"/>
    </source>
</evidence>
<organism evidence="2 3">
    <name type="scientific">Cutaneotrichosporon cavernicola</name>
    <dbReference type="NCBI Taxonomy" id="279322"/>
    <lineage>
        <taxon>Eukaryota</taxon>
        <taxon>Fungi</taxon>
        <taxon>Dikarya</taxon>
        <taxon>Basidiomycota</taxon>
        <taxon>Agaricomycotina</taxon>
        <taxon>Tremellomycetes</taxon>
        <taxon>Trichosporonales</taxon>
        <taxon>Trichosporonaceae</taxon>
        <taxon>Cutaneotrichosporon</taxon>
    </lineage>
</organism>
<reference evidence="2" key="1">
    <citation type="journal article" date="2023" name="BMC Genomics">
        <title>Chromosome-level genome assemblies of Cutaneotrichosporon spp. (Trichosporonales, Basidiomycota) reveal imbalanced evolution between nucleotide sequences and chromosome synteny.</title>
        <authorList>
            <person name="Kobayashi Y."/>
            <person name="Kayamori A."/>
            <person name="Aoki K."/>
            <person name="Shiwa Y."/>
            <person name="Matsutani M."/>
            <person name="Fujita N."/>
            <person name="Sugita T."/>
            <person name="Iwasaki W."/>
            <person name="Tanaka N."/>
            <person name="Takashima M."/>
        </authorList>
    </citation>
    <scope>NUCLEOTIDE SEQUENCE</scope>
    <source>
        <strain evidence="2">HIS019</strain>
    </source>
</reference>
<dbReference type="RefSeq" id="XP_060457660.1">
    <property type="nucleotide sequence ID" value="XM_060601137.1"/>
</dbReference>
<feature type="region of interest" description="Disordered" evidence="1">
    <location>
        <begin position="198"/>
        <end position="246"/>
    </location>
</feature>